<reference evidence="1" key="1">
    <citation type="submission" date="2019-08" db="EMBL/GenBank/DDBJ databases">
        <authorList>
            <person name="Kucharzyk K."/>
            <person name="Murdoch R.W."/>
            <person name="Higgins S."/>
            <person name="Loffler F."/>
        </authorList>
    </citation>
    <scope>NUCLEOTIDE SEQUENCE</scope>
</reference>
<accession>A0A645IB24</accession>
<name>A0A645IB24_9ZZZZ</name>
<organism evidence="1">
    <name type="scientific">bioreactor metagenome</name>
    <dbReference type="NCBI Taxonomy" id="1076179"/>
    <lineage>
        <taxon>unclassified sequences</taxon>
        <taxon>metagenomes</taxon>
        <taxon>ecological metagenomes</taxon>
    </lineage>
</organism>
<comment type="caution">
    <text evidence="1">The sequence shown here is derived from an EMBL/GenBank/DDBJ whole genome shotgun (WGS) entry which is preliminary data.</text>
</comment>
<dbReference type="EMBL" id="VSSQ01110155">
    <property type="protein sequence ID" value="MPN48126.1"/>
    <property type="molecule type" value="Genomic_DNA"/>
</dbReference>
<dbReference type="AlphaFoldDB" id="A0A645IB24"/>
<sequence>MIRVIFQNPGATRYDIWAELYGEVLPREDSAEADLFKYVIRELSTGGVIRQARSTTEDGRFLKKSSVKNHYQRASQTMESAFEGTKPYLLTGLGTQFVHYTMNELVQRIEA</sequence>
<evidence type="ECO:0000313" key="1">
    <source>
        <dbReference type="EMBL" id="MPN48126.1"/>
    </source>
</evidence>
<proteinExistence type="predicted"/>
<gene>
    <name evidence="1" type="ORF">SDC9_195731</name>
</gene>
<protein>
    <submittedName>
        <fullName evidence="1">Uncharacterized protein</fullName>
    </submittedName>
</protein>